<reference evidence="3" key="1">
    <citation type="submission" date="2015-01" db="EMBL/GenBank/DDBJ databases">
        <authorList>
            <person name="Aksoy S."/>
            <person name="Warren W."/>
            <person name="Wilson R.K."/>
        </authorList>
    </citation>
    <scope>NUCLEOTIDE SEQUENCE [LARGE SCALE GENOMIC DNA]</scope>
    <source>
        <strain evidence="3">IAEA</strain>
    </source>
</reference>
<dbReference type="EMBL" id="JXJN01007378">
    <property type="status" value="NOT_ANNOTATED_CDS"/>
    <property type="molecule type" value="Genomic_DNA"/>
</dbReference>
<dbReference type="VEuPathDB" id="VectorBase:GPPI016241"/>
<feature type="transmembrane region" description="Helical" evidence="1">
    <location>
        <begin position="154"/>
        <end position="176"/>
    </location>
</feature>
<keyword evidence="1" id="KW-1133">Transmembrane helix</keyword>
<keyword evidence="1" id="KW-0472">Membrane</keyword>
<reference evidence="2" key="2">
    <citation type="submission" date="2020-05" db="UniProtKB">
        <authorList>
            <consortium name="EnsemblMetazoa"/>
        </authorList>
    </citation>
    <scope>IDENTIFICATION</scope>
    <source>
        <strain evidence="2">IAEA</strain>
    </source>
</reference>
<keyword evidence="3" id="KW-1185">Reference proteome</keyword>
<dbReference type="AlphaFoldDB" id="A0A1B0B1Z1"/>
<organism evidence="2 3">
    <name type="scientific">Glossina palpalis gambiensis</name>
    <dbReference type="NCBI Taxonomy" id="67801"/>
    <lineage>
        <taxon>Eukaryota</taxon>
        <taxon>Metazoa</taxon>
        <taxon>Ecdysozoa</taxon>
        <taxon>Arthropoda</taxon>
        <taxon>Hexapoda</taxon>
        <taxon>Insecta</taxon>
        <taxon>Pterygota</taxon>
        <taxon>Neoptera</taxon>
        <taxon>Endopterygota</taxon>
        <taxon>Diptera</taxon>
        <taxon>Brachycera</taxon>
        <taxon>Muscomorpha</taxon>
        <taxon>Hippoboscoidea</taxon>
        <taxon>Glossinidae</taxon>
        <taxon>Glossina</taxon>
    </lineage>
</organism>
<name>A0A1B0B1Z1_9MUSC</name>
<evidence type="ECO:0000313" key="3">
    <source>
        <dbReference type="Proteomes" id="UP000092460"/>
    </source>
</evidence>
<keyword evidence="1" id="KW-0812">Transmembrane</keyword>
<sequence>MYIYKTCPLLCGLIIKIGFTSRVHKAKVWQGTSLTISDVENPQPSQPTLLVARAIARESWRICFGEFQFTDIADEESLCTHLFNEGIVCVIFAFCLSSSLLLSAITDNAYYGPTNSKLLLWDINLFTNLSCPSHEYMLVVSPSSFTLHPAFCSWLGLVAFIFANTIFIKSFCVLLSNVFDNGKFSKCWWSHVIGVEDLQCEIVLLFNNNWLLKDDVPWLRVPLLLPSHFTVVRLERQLFSGRKDCKNYILQIDRKPGWLSHHGKAYQLDSYESNVIVCHHKY</sequence>
<feature type="transmembrane region" description="Helical" evidence="1">
    <location>
        <begin position="86"/>
        <end position="105"/>
    </location>
</feature>
<dbReference type="EMBL" id="JXJN01007377">
    <property type="status" value="NOT_ANNOTATED_CDS"/>
    <property type="molecule type" value="Genomic_DNA"/>
</dbReference>
<protein>
    <submittedName>
        <fullName evidence="2">Uncharacterized protein</fullName>
    </submittedName>
</protein>
<accession>A0A1B0B1Z1</accession>
<evidence type="ECO:0000256" key="1">
    <source>
        <dbReference type="SAM" id="Phobius"/>
    </source>
</evidence>
<dbReference type="EnsemblMetazoa" id="GPPI016241-RA">
    <property type="protein sequence ID" value="GPPI016241-PA"/>
    <property type="gene ID" value="GPPI016241"/>
</dbReference>
<evidence type="ECO:0000313" key="2">
    <source>
        <dbReference type="EnsemblMetazoa" id="GPPI016241-PA"/>
    </source>
</evidence>
<proteinExistence type="predicted"/>
<dbReference type="Proteomes" id="UP000092460">
    <property type="component" value="Unassembled WGS sequence"/>
</dbReference>